<dbReference type="Proteomes" id="UP000095300">
    <property type="component" value="Unassembled WGS sequence"/>
</dbReference>
<evidence type="ECO:0000256" key="3">
    <source>
        <dbReference type="PROSITE-ProRule" id="PRU00175"/>
    </source>
</evidence>
<keyword evidence="2" id="KW-0862">Zinc</keyword>
<evidence type="ECO:0000256" key="1">
    <source>
        <dbReference type="ARBA" id="ARBA00022771"/>
    </source>
</evidence>
<dbReference type="InterPro" id="IPR013083">
    <property type="entry name" value="Znf_RING/FYVE/PHD"/>
</dbReference>
<proteinExistence type="predicted"/>
<dbReference type="GO" id="GO:0031297">
    <property type="term" value="P:replication fork processing"/>
    <property type="evidence" value="ECO:0007669"/>
    <property type="project" value="TreeGrafter"/>
</dbReference>
<feature type="coiled-coil region" evidence="4">
    <location>
        <begin position="146"/>
        <end position="214"/>
    </location>
</feature>
<dbReference type="GO" id="GO:0061630">
    <property type="term" value="F:ubiquitin protein ligase activity"/>
    <property type="evidence" value="ECO:0007669"/>
    <property type="project" value="TreeGrafter"/>
</dbReference>
<sequence>MLGLRLMCPICTDDFQENDDIYSTSCGHIYHFSCMRQWQSRATSCPQCRHHSPTSHKLYLIFNDAPAENTASASASAEDQEDLNAKLESSVDKINELNAQLQEAEINFYHLQEQYTIEQELRKRSDQRIAEFTNNEENFLNLHAQYSEIETRIHLLEEENERLSLENEYKAEEISRKSREIATLQTNRLRFNDNQQLREQFSDTECHLRTLQEQNSNLILENEYKSKELALKVKELTALKTARKGHNDASSDIAVNTKVNVLEQKLKCITVQLEKEIANNMQLSIEKIKLKSQMQRLEIQNNSKAFSKTSLANKATSASGAIAQDTNPNRAMQHSIVLQKFPYNEIRYPLENVVLSIAAKIGIPNANIEDIVKVNVLDRIHPNKKPKDVCMYVEFRTGLLKSEFLAKANLLKNDETFKGTFIKEYIDKQIHNIFLYAVRNLRGVGFRYIDCKANCVVAKRNEQEFRLYSKKNVDELLCKAMNSPASLPRETEEKIDEDYYKTQT</sequence>
<keyword evidence="7" id="KW-1185">Reference proteome</keyword>
<reference evidence="6" key="1">
    <citation type="submission" date="2020-05" db="UniProtKB">
        <authorList>
            <consortium name="EnsemblMetazoa"/>
        </authorList>
    </citation>
    <scope>IDENTIFICATION</scope>
    <source>
        <strain evidence="6">USDA</strain>
    </source>
</reference>
<dbReference type="Gene3D" id="3.30.40.10">
    <property type="entry name" value="Zinc/RING finger domain, C3HC4 (zinc finger)"/>
    <property type="match status" value="1"/>
</dbReference>
<dbReference type="PANTHER" id="PTHR46569:SF1">
    <property type="entry name" value="E3 UBIQUITIN-PROTEIN LIGASE RFWD3-RELATED"/>
    <property type="match status" value="1"/>
</dbReference>
<feature type="domain" description="RING-type" evidence="5">
    <location>
        <begin position="8"/>
        <end position="49"/>
    </location>
</feature>
<dbReference type="PANTHER" id="PTHR46569">
    <property type="entry name" value="E3 UBIQUITIN-PROTEIN LIGASE TRAIP"/>
    <property type="match status" value="1"/>
</dbReference>
<keyword evidence="4" id="KW-0175">Coiled coil</keyword>
<dbReference type="EnsemblMetazoa" id="SCAU007280-RA">
    <property type="protein sequence ID" value="SCAU007280-PA"/>
    <property type="gene ID" value="SCAU007280"/>
</dbReference>
<accession>A0A1I8PEF4</accession>
<dbReference type="OrthoDB" id="8062037at2759"/>
<evidence type="ECO:0000256" key="2">
    <source>
        <dbReference type="ARBA" id="ARBA00022833"/>
    </source>
</evidence>
<dbReference type="GO" id="GO:0090734">
    <property type="term" value="C:site of DNA damage"/>
    <property type="evidence" value="ECO:0007669"/>
    <property type="project" value="TreeGrafter"/>
</dbReference>
<feature type="coiled-coil region" evidence="4">
    <location>
        <begin position="77"/>
        <end position="114"/>
    </location>
</feature>
<gene>
    <name evidence="6" type="primary">106084000</name>
</gene>
<name>A0A1I8PEF4_STOCA</name>
<dbReference type="SMART" id="SM00184">
    <property type="entry name" value="RING"/>
    <property type="match status" value="1"/>
</dbReference>
<dbReference type="GO" id="GO:0008270">
    <property type="term" value="F:zinc ion binding"/>
    <property type="evidence" value="ECO:0007669"/>
    <property type="project" value="UniProtKB-KW"/>
</dbReference>
<dbReference type="InterPro" id="IPR052639">
    <property type="entry name" value="TRAIP_ubiq-protein_ligase"/>
</dbReference>
<evidence type="ECO:0000259" key="5">
    <source>
        <dbReference type="PROSITE" id="PS50089"/>
    </source>
</evidence>
<dbReference type="GO" id="GO:0016567">
    <property type="term" value="P:protein ubiquitination"/>
    <property type="evidence" value="ECO:0007669"/>
    <property type="project" value="TreeGrafter"/>
</dbReference>
<dbReference type="KEGG" id="scac:106084000"/>
<dbReference type="InterPro" id="IPR001841">
    <property type="entry name" value="Znf_RING"/>
</dbReference>
<evidence type="ECO:0000256" key="4">
    <source>
        <dbReference type="SAM" id="Coils"/>
    </source>
</evidence>
<evidence type="ECO:0000313" key="7">
    <source>
        <dbReference type="Proteomes" id="UP000095300"/>
    </source>
</evidence>
<keyword evidence="1 3" id="KW-0863">Zinc-finger</keyword>
<protein>
    <recommendedName>
        <fullName evidence="5">RING-type domain-containing protein</fullName>
    </recommendedName>
</protein>
<evidence type="ECO:0000313" key="6">
    <source>
        <dbReference type="EnsemblMetazoa" id="SCAU007280-PA"/>
    </source>
</evidence>
<dbReference type="VEuPathDB" id="VectorBase:SCAU007280"/>
<keyword evidence="1 3" id="KW-0479">Metal-binding</keyword>
<dbReference type="Pfam" id="PF13639">
    <property type="entry name" value="zf-RING_2"/>
    <property type="match status" value="1"/>
</dbReference>
<dbReference type="PROSITE" id="PS50089">
    <property type="entry name" value="ZF_RING_2"/>
    <property type="match status" value="1"/>
</dbReference>
<dbReference type="SUPFAM" id="SSF57850">
    <property type="entry name" value="RING/U-box"/>
    <property type="match status" value="1"/>
</dbReference>
<dbReference type="AlphaFoldDB" id="A0A1I8PEF4"/>
<dbReference type="STRING" id="35570.A0A1I8PEF4"/>
<dbReference type="GO" id="GO:0005634">
    <property type="term" value="C:nucleus"/>
    <property type="evidence" value="ECO:0007669"/>
    <property type="project" value="TreeGrafter"/>
</dbReference>
<organism evidence="6 7">
    <name type="scientific">Stomoxys calcitrans</name>
    <name type="common">Stable fly</name>
    <name type="synonym">Conops calcitrans</name>
    <dbReference type="NCBI Taxonomy" id="35570"/>
    <lineage>
        <taxon>Eukaryota</taxon>
        <taxon>Metazoa</taxon>
        <taxon>Ecdysozoa</taxon>
        <taxon>Arthropoda</taxon>
        <taxon>Hexapoda</taxon>
        <taxon>Insecta</taxon>
        <taxon>Pterygota</taxon>
        <taxon>Neoptera</taxon>
        <taxon>Endopterygota</taxon>
        <taxon>Diptera</taxon>
        <taxon>Brachycera</taxon>
        <taxon>Muscomorpha</taxon>
        <taxon>Muscoidea</taxon>
        <taxon>Muscidae</taxon>
        <taxon>Stomoxys</taxon>
    </lineage>
</organism>